<evidence type="ECO:0000256" key="12">
    <source>
        <dbReference type="SAM" id="MobiDB-lite"/>
    </source>
</evidence>
<dbReference type="NCBIfam" id="NF006054">
    <property type="entry name" value="PRK08202.1"/>
    <property type="match status" value="1"/>
</dbReference>
<dbReference type="PANTHER" id="PTHR11904:SF9">
    <property type="entry name" value="PURINE NUCLEOSIDE PHOSPHORYLASE-RELATED"/>
    <property type="match status" value="1"/>
</dbReference>
<evidence type="ECO:0000256" key="2">
    <source>
        <dbReference type="ARBA" id="ARBA00005058"/>
    </source>
</evidence>
<dbReference type="UniPathway" id="UPA00606"/>
<feature type="binding site" evidence="11">
    <location>
        <position position="226"/>
    </location>
    <ligand>
        <name>phosphate</name>
        <dbReference type="ChEBI" id="CHEBI:43474"/>
    </ligand>
</feature>
<evidence type="ECO:0000256" key="1">
    <source>
        <dbReference type="ARBA" id="ARBA00002678"/>
    </source>
</evidence>
<dbReference type="PROSITE" id="PS01240">
    <property type="entry name" value="PNP_MTAP_2"/>
    <property type="match status" value="1"/>
</dbReference>
<dbReference type="CDD" id="cd09009">
    <property type="entry name" value="PNP-EcPNPII_like"/>
    <property type="match status" value="1"/>
</dbReference>
<organism evidence="14 15">
    <name type="scientific">Modestobacter roseus</name>
    <dbReference type="NCBI Taxonomy" id="1181884"/>
    <lineage>
        <taxon>Bacteria</taxon>
        <taxon>Bacillati</taxon>
        <taxon>Actinomycetota</taxon>
        <taxon>Actinomycetes</taxon>
        <taxon>Geodermatophilales</taxon>
        <taxon>Geodermatophilaceae</taxon>
        <taxon>Modestobacter</taxon>
    </lineage>
</organism>
<dbReference type="EC" id="2.4.2.1" evidence="5 10"/>
<dbReference type="Proteomes" id="UP000321490">
    <property type="component" value="Unassembled WGS sequence"/>
</dbReference>
<feature type="compositionally biased region" description="Low complexity" evidence="12">
    <location>
        <begin position="14"/>
        <end position="24"/>
    </location>
</feature>
<evidence type="ECO:0000256" key="3">
    <source>
        <dbReference type="ARBA" id="ARBA00006751"/>
    </source>
</evidence>
<dbReference type="PANTHER" id="PTHR11904">
    <property type="entry name" value="METHYLTHIOADENOSINE/PURINE NUCLEOSIDE PHOSPHORYLASE"/>
    <property type="match status" value="1"/>
</dbReference>
<dbReference type="Pfam" id="PF01048">
    <property type="entry name" value="PNP_UDP_1"/>
    <property type="match status" value="1"/>
</dbReference>
<dbReference type="NCBIfam" id="TIGR01698">
    <property type="entry name" value="PUNP"/>
    <property type="match status" value="1"/>
</dbReference>
<reference evidence="14 15" key="1">
    <citation type="submission" date="2019-07" db="EMBL/GenBank/DDBJ databases">
        <title>R&amp;d 2014.</title>
        <authorList>
            <person name="Klenk H.-P."/>
        </authorList>
    </citation>
    <scope>NUCLEOTIDE SEQUENCE [LARGE SCALE GENOMIC DNA]</scope>
    <source>
        <strain evidence="14 15">DSM 45764</strain>
    </source>
</reference>
<dbReference type="InterPro" id="IPR011268">
    <property type="entry name" value="Purine_phosphorylase"/>
</dbReference>
<dbReference type="GO" id="GO:0005737">
    <property type="term" value="C:cytoplasm"/>
    <property type="evidence" value="ECO:0007669"/>
    <property type="project" value="TreeGrafter"/>
</dbReference>
<feature type="binding site" evidence="11">
    <location>
        <position position="207"/>
    </location>
    <ligand>
        <name>a purine D-ribonucleoside</name>
        <dbReference type="ChEBI" id="CHEBI:142355"/>
    </ligand>
</feature>
<comment type="function">
    <text evidence="1">The purine nucleoside phosphorylases catalyze the phosphorolytic breakdown of the N-glycosidic bond in the beta-(deoxy)ribonucleoside molecules, with the formation of the corresponding free purine bases and pentose-1-phosphate. Cleaves guanosine, inosine, 2'-deoxyguanosine and 2'-deoxyinosine.</text>
</comment>
<protein>
    <recommendedName>
        <fullName evidence="6 10">Purine nucleoside phosphorylase</fullName>
        <ecNumber evidence="5 10">2.4.2.1</ecNumber>
    </recommendedName>
    <alternativeName>
        <fullName evidence="10">Inosine-guanosine phosphorylase</fullName>
    </alternativeName>
</protein>
<dbReference type="InterPro" id="IPR000845">
    <property type="entry name" value="Nucleoside_phosphorylase_d"/>
</dbReference>
<evidence type="ECO:0000256" key="5">
    <source>
        <dbReference type="ARBA" id="ARBA00011886"/>
    </source>
</evidence>
<evidence type="ECO:0000256" key="6">
    <source>
        <dbReference type="ARBA" id="ARBA00013834"/>
    </source>
</evidence>
<feature type="binding site" evidence="11">
    <location>
        <position position="86"/>
    </location>
    <ligand>
        <name>phosphate</name>
        <dbReference type="ChEBI" id="CHEBI:43474"/>
    </ligand>
</feature>
<evidence type="ECO:0000256" key="11">
    <source>
        <dbReference type="PIRSR" id="PIRSR000477-2"/>
    </source>
</evidence>
<keyword evidence="8 10" id="KW-0808">Transferase</keyword>
<gene>
    <name evidence="14" type="ORF">JD78_02785</name>
</gene>
<comment type="catalytic activity">
    <reaction evidence="9">
        <text>a purine 2'-deoxy-D-ribonucleoside + phosphate = a purine nucleobase + 2-deoxy-alpha-D-ribose 1-phosphate</text>
        <dbReference type="Rhea" id="RHEA:36431"/>
        <dbReference type="ChEBI" id="CHEBI:26386"/>
        <dbReference type="ChEBI" id="CHEBI:43474"/>
        <dbReference type="ChEBI" id="CHEBI:57259"/>
        <dbReference type="ChEBI" id="CHEBI:142361"/>
        <dbReference type="EC" id="2.4.2.1"/>
    </reaction>
</comment>
<dbReference type="InterPro" id="IPR011269">
    <property type="entry name" value="PUNP"/>
</dbReference>
<evidence type="ECO:0000256" key="7">
    <source>
        <dbReference type="ARBA" id="ARBA00022676"/>
    </source>
</evidence>
<dbReference type="NCBIfam" id="TIGR01697">
    <property type="entry name" value="PNPH-PUNA-XAPA"/>
    <property type="match status" value="1"/>
</dbReference>
<evidence type="ECO:0000259" key="13">
    <source>
        <dbReference type="Pfam" id="PF01048"/>
    </source>
</evidence>
<accession>A0A562ITT3</accession>
<dbReference type="AlphaFoldDB" id="A0A562ITT3"/>
<comment type="pathway">
    <text evidence="2 10">Purine metabolism; purine nucleoside salvage.</text>
</comment>
<comment type="similarity">
    <text evidence="3 10">Belongs to the PNP/MTAP phosphorylase family.</text>
</comment>
<keyword evidence="7 10" id="KW-0328">Glycosyltransferase</keyword>
<dbReference type="SUPFAM" id="SSF53167">
    <property type="entry name" value="Purine and uridine phosphorylases"/>
    <property type="match status" value="1"/>
</dbReference>
<feature type="binding site" evidence="11">
    <location>
        <position position="138"/>
    </location>
    <ligand>
        <name>phosphate</name>
        <dbReference type="ChEBI" id="CHEBI:43474"/>
    </ligand>
</feature>
<evidence type="ECO:0000313" key="14">
    <source>
        <dbReference type="EMBL" id="TWH74250.1"/>
    </source>
</evidence>
<dbReference type="Gene3D" id="3.40.50.1580">
    <property type="entry name" value="Nucleoside phosphorylase domain"/>
    <property type="match status" value="1"/>
</dbReference>
<feature type="binding site" evidence="11">
    <location>
        <position position="249"/>
    </location>
    <ligand>
        <name>a purine D-ribonucleoside</name>
        <dbReference type="ChEBI" id="CHEBI:142355"/>
    </ligand>
</feature>
<evidence type="ECO:0000256" key="8">
    <source>
        <dbReference type="ARBA" id="ARBA00022679"/>
    </source>
</evidence>
<dbReference type="EMBL" id="VLKF01000001">
    <property type="protein sequence ID" value="TWH74250.1"/>
    <property type="molecule type" value="Genomic_DNA"/>
</dbReference>
<dbReference type="GO" id="GO:0004731">
    <property type="term" value="F:purine-nucleoside phosphorylase activity"/>
    <property type="evidence" value="ECO:0007669"/>
    <property type="project" value="UniProtKB-UniRule"/>
</dbReference>
<comment type="caution">
    <text evidence="14">The sequence shown here is derived from an EMBL/GenBank/DDBJ whole genome shotgun (WGS) entry which is preliminary data.</text>
</comment>
<evidence type="ECO:0000256" key="9">
    <source>
        <dbReference type="ARBA" id="ARBA00048556"/>
    </source>
</evidence>
<comment type="subunit">
    <text evidence="4">Homotrimer.</text>
</comment>
<keyword evidence="15" id="KW-1185">Reference proteome</keyword>
<feature type="binding site" evidence="11">
    <location>
        <position position="54"/>
    </location>
    <ligand>
        <name>phosphate</name>
        <dbReference type="ChEBI" id="CHEBI:43474"/>
    </ligand>
</feature>
<dbReference type="InterPro" id="IPR035994">
    <property type="entry name" value="Nucleoside_phosphorylase_sf"/>
</dbReference>
<proteinExistence type="inferred from homology"/>
<feature type="region of interest" description="Disordered" evidence="12">
    <location>
        <begin position="1"/>
        <end position="24"/>
    </location>
</feature>
<dbReference type="InterPro" id="IPR018099">
    <property type="entry name" value="Purine_phosphorylase-2_CS"/>
</dbReference>
<name>A0A562ITT3_9ACTN</name>
<evidence type="ECO:0000313" key="15">
    <source>
        <dbReference type="Proteomes" id="UP000321490"/>
    </source>
</evidence>
<evidence type="ECO:0000256" key="4">
    <source>
        <dbReference type="ARBA" id="ARBA00011233"/>
    </source>
</evidence>
<feature type="domain" description="Nucleoside phosphorylase" evidence="13">
    <location>
        <begin position="48"/>
        <end position="283"/>
    </location>
</feature>
<dbReference type="GO" id="GO:0009116">
    <property type="term" value="P:nucleoside metabolic process"/>
    <property type="evidence" value="ECO:0007669"/>
    <property type="project" value="UniProtKB-UniRule"/>
</dbReference>
<sequence>MADPVPMLAQVSEPTTAPVPEAAPTDPTALAARAAEQLTAAVGGDHDVAVVMGSGWAPAADAFGETLASVAIGDLPGFAAPTVTGHGGEIRSVRAGDRKALLFLGRTHLYEGRGVEPVVHGIRTAAAAGVRTVVLTNAAGGLRPEHRVGQAVLISDHLNLTARSPLVGATFVDLTDLYSARLRALATEIDSSLAEGVYAALPGPHFETPAEIRMLTTLGADLVGMSTALEAIAARAAGMEVVGLSMVTNAAAGITGEALDHLEVLEAGKAAAGRLGSFLVELIGRMP</sequence>
<feature type="binding site" evidence="11">
    <location>
        <begin position="106"/>
        <end position="108"/>
    </location>
    <ligand>
        <name>phosphate</name>
        <dbReference type="ChEBI" id="CHEBI:43474"/>
    </ligand>
</feature>
<evidence type="ECO:0000256" key="10">
    <source>
        <dbReference type="PIRNR" id="PIRNR000477"/>
    </source>
</evidence>
<dbReference type="PIRSF" id="PIRSF000477">
    <property type="entry name" value="PurNPase"/>
    <property type="match status" value="1"/>
</dbReference>